<protein>
    <submittedName>
        <fullName evidence="1">Uncharacterized protein</fullName>
    </submittedName>
</protein>
<proteinExistence type="predicted"/>
<reference evidence="2" key="1">
    <citation type="submission" date="2018-06" db="EMBL/GenBank/DDBJ databases">
        <authorList>
            <person name="Cea G.-C."/>
            <person name="William W."/>
        </authorList>
    </citation>
    <scope>NUCLEOTIDE SEQUENCE [LARGE SCALE GENOMIC DNA]</scope>
    <source>
        <strain evidence="2">DB21MT-2</strain>
    </source>
</reference>
<dbReference type="KEGG" id="sbk:SHEWBE_0800"/>
<evidence type="ECO:0000313" key="2">
    <source>
        <dbReference type="Proteomes" id="UP000250123"/>
    </source>
</evidence>
<dbReference type="AlphaFoldDB" id="A0A330M4Y3"/>
<organism evidence="1 2">
    <name type="scientific">Shewanella benthica</name>
    <dbReference type="NCBI Taxonomy" id="43661"/>
    <lineage>
        <taxon>Bacteria</taxon>
        <taxon>Pseudomonadati</taxon>
        <taxon>Pseudomonadota</taxon>
        <taxon>Gammaproteobacteria</taxon>
        <taxon>Alteromonadales</taxon>
        <taxon>Shewanellaceae</taxon>
        <taxon>Shewanella</taxon>
    </lineage>
</organism>
<dbReference type="Proteomes" id="UP000250123">
    <property type="component" value="Chromosome SHEWBE"/>
</dbReference>
<name>A0A330M4Y3_9GAMM</name>
<accession>A0A330M4Y3</accession>
<dbReference type="EMBL" id="LS483452">
    <property type="protein sequence ID" value="SQH74777.1"/>
    <property type="molecule type" value="Genomic_DNA"/>
</dbReference>
<gene>
    <name evidence="1" type="ORF">SHEWBE_0800</name>
</gene>
<sequence>MISAYKMLEPKVKASMIQNRLPIATKGK</sequence>
<evidence type="ECO:0000313" key="1">
    <source>
        <dbReference type="EMBL" id="SQH74777.1"/>
    </source>
</evidence>